<dbReference type="EMBL" id="CP075546">
    <property type="protein sequence ID" value="QVV88584.1"/>
    <property type="molecule type" value="Genomic_DNA"/>
</dbReference>
<dbReference type="Gene3D" id="3.40.50.11970">
    <property type="match status" value="1"/>
</dbReference>
<sequence length="456" mass="50615">MSESSSSYLFYYLLVALALSMIAFPVSSDSEEPTSGYTGTLLACYLVGHDIESENRLGGYGFITQNLLDMREGYGDGNPNLTVIIAYGGADKEGWRGMQVYSLADATADYQDNSRYDSWNTYTRSYPDYNMGSKESFQEFLTFLKPWEDAERKYLIMSGHGGAYKGAFPDENFETGNIPLTDMKTALTVSGISFDLIGLDTCLMGTIEVADALSGNTRYLLASEETEPSRGWNYSIIAHELVSNPSVDPKELGMLIIDGYIRYQAPNSPATLSLIDMGAIPAVISSLDEFSRSLNDAYKNPEEKRIIEEILTNSGEFGLQMYMSLETDERIFISYTMDIISFARDIGNALPAMHPAADTLVQSVSDAVLYHTGQNRPYATGLSIFSPVHKEVILEHIFEYSPTIAVSEEWYSFLIHFFRSVLSDKENPALIESESGTDVSDSSYATVQIEFLPSYS</sequence>
<dbReference type="GeneID" id="65098490"/>
<proteinExistence type="predicted"/>
<dbReference type="PANTHER" id="PTHR37835:SF1">
    <property type="entry name" value="ALPHA-CLOSTRIPAIN"/>
    <property type="match status" value="1"/>
</dbReference>
<reference evidence="1 2" key="1">
    <citation type="submission" date="2021-05" db="EMBL/GenBank/DDBJ databases">
        <title>A novel Methanospirillum isolate from a pyrite-forming mixed culture.</title>
        <authorList>
            <person name="Bunk B."/>
            <person name="Sproer C."/>
            <person name="Spring S."/>
            <person name="Pester M."/>
        </authorList>
    </citation>
    <scope>NUCLEOTIDE SEQUENCE [LARGE SCALE GENOMIC DNA]</scope>
    <source>
        <strain evidence="1 2">J.3.6.1-F.2.7.3</strain>
    </source>
</reference>
<dbReference type="KEGG" id="mrtj:KHC33_14860"/>
<name>A0A8E7B0E9_9EURY</name>
<dbReference type="RefSeq" id="WP_214419393.1">
    <property type="nucleotide sequence ID" value="NZ_CP075546.1"/>
</dbReference>
<gene>
    <name evidence="1" type="ORF">KHC33_14860</name>
</gene>
<evidence type="ECO:0000313" key="2">
    <source>
        <dbReference type="Proteomes" id="UP000680656"/>
    </source>
</evidence>
<dbReference type="Proteomes" id="UP000680656">
    <property type="component" value="Chromosome"/>
</dbReference>
<organism evidence="1 2">
    <name type="scientific">Methanospirillum purgamenti</name>
    <dbReference type="NCBI Taxonomy" id="2834276"/>
    <lineage>
        <taxon>Archaea</taxon>
        <taxon>Methanobacteriati</taxon>
        <taxon>Methanobacteriota</taxon>
        <taxon>Stenosarchaea group</taxon>
        <taxon>Methanomicrobia</taxon>
        <taxon>Methanomicrobiales</taxon>
        <taxon>Methanospirillaceae</taxon>
        <taxon>Methanospirillum</taxon>
    </lineage>
</organism>
<keyword evidence="2" id="KW-1185">Reference proteome</keyword>
<dbReference type="AlphaFoldDB" id="A0A8E7B0E9"/>
<dbReference type="Pfam" id="PF03415">
    <property type="entry name" value="Peptidase_C11"/>
    <property type="match status" value="1"/>
</dbReference>
<evidence type="ECO:0008006" key="3">
    <source>
        <dbReference type="Google" id="ProtNLM"/>
    </source>
</evidence>
<evidence type="ECO:0000313" key="1">
    <source>
        <dbReference type="EMBL" id="QVV88584.1"/>
    </source>
</evidence>
<accession>A0A8E7B0E9</accession>
<protein>
    <recommendedName>
        <fullName evidence="3">Clostripain</fullName>
    </recommendedName>
</protein>
<dbReference type="PANTHER" id="PTHR37835">
    <property type="entry name" value="ALPHA-CLOSTRIPAIN"/>
    <property type="match status" value="1"/>
</dbReference>
<dbReference type="InterPro" id="IPR005077">
    <property type="entry name" value="Peptidase_C11"/>
</dbReference>